<dbReference type="Proteomes" id="UP000075809">
    <property type="component" value="Unassembled WGS sequence"/>
</dbReference>
<accession>A0A151X642</accession>
<gene>
    <name evidence="2" type="ORF">ALC60_05269</name>
</gene>
<organism evidence="2 3">
    <name type="scientific">Mycetomoellerius zeteki</name>
    <dbReference type="NCBI Taxonomy" id="64791"/>
    <lineage>
        <taxon>Eukaryota</taxon>
        <taxon>Metazoa</taxon>
        <taxon>Ecdysozoa</taxon>
        <taxon>Arthropoda</taxon>
        <taxon>Hexapoda</taxon>
        <taxon>Insecta</taxon>
        <taxon>Pterygota</taxon>
        <taxon>Neoptera</taxon>
        <taxon>Endopterygota</taxon>
        <taxon>Hymenoptera</taxon>
        <taxon>Apocrita</taxon>
        <taxon>Aculeata</taxon>
        <taxon>Formicoidea</taxon>
        <taxon>Formicidae</taxon>
        <taxon>Myrmicinae</taxon>
        <taxon>Mycetomoellerius</taxon>
    </lineage>
</organism>
<keyword evidence="1" id="KW-0812">Transmembrane</keyword>
<feature type="transmembrane region" description="Helical" evidence="1">
    <location>
        <begin position="264"/>
        <end position="284"/>
    </location>
</feature>
<name>A0A151X642_9HYME</name>
<dbReference type="AlphaFoldDB" id="A0A151X642"/>
<evidence type="ECO:0000256" key="1">
    <source>
        <dbReference type="SAM" id="Phobius"/>
    </source>
</evidence>
<keyword evidence="1" id="KW-0472">Membrane</keyword>
<keyword evidence="3" id="KW-1185">Reference proteome</keyword>
<sequence length="342" mass="38312">MSGGTAGGGSVRGTGAECRKFAPNIFNKSKCSSCFKQKEEHSAEALECNRSLNVNPKDSLLHGCRNLIHGKPPFAILSHDGDMRCATHRKSIRGDKNLILFVIHLFDEAYKRTSCVQDRALRRPLERREAGMMDGGAVNKMKRPESCLPLFGRHPLRDQLSNLTTRIVFSLCIIFRGRSLHYSVQSSRGLPRIIACLCLARLDNSSHQVGVAATVCKHCVCEYRFISRSSSMWLRCAEDDYLQLSRHNILPDLVLSMLPLSRSFVITTIYIVTIFCACILNIYISVFKICGCGAGNCQVNGSQASRGHFLLHFIALRLKWRQEKGVEISSEIIKTSSRKRTM</sequence>
<evidence type="ECO:0000313" key="2">
    <source>
        <dbReference type="EMBL" id="KYQ55770.1"/>
    </source>
</evidence>
<dbReference type="STRING" id="64791.A0A151X642"/>
<reference evidence="2 3" key="1">
    <citation type="submission" date="2015-09" db="EMBL/GenBank/DDBJ databases">
        <title>Trachymyrmex zeteki WGS genome.</title>
        <authorList>
            <person name="Nygaard S."/>
            <person name="Hu H."/>
            <person name="Boomsma J."/>
            <person name="Zhang G."/>
        </authorList>
    </citation>
    <scope>NUCLEOTIDE SEQUENCE [LARGE SCALE GENOMIC DNA]</scope>
    <source>
        <strain evidence="2">Tzet28-1</strain>
        <tissue evidence="2">Whole body</tissue>
    </source>
</reference>
<evidence type="ECO:0000313" key="3">
    <source>
        <dbReference type="Proteomes" id="UP000075809"/>
    </source>
</evidence>
<protein>
    <submittedName>
        <fullName evidence="2">Protein outspread</fullName>
    </submittedName>
</protein>
<keyword evidence="1" id="KW-1133">Transmembrane helix</keyword>
<proteinExistence type="predicted"/>
<dbReference type="EMBL" id="KQ982490">
    <property type="protein sequence ID" value="KYQ55770.1"/>
    <property type="molecule type" value="Genomic_DNA"/>
</dbReference>